<dbReference type="InterPro" id="IPR001138">
    <property type="entry name" value="Zn2Cys6_DnaBD"/>
</dbReference>
<name>S7PUE1_GLOTA</name>
<dbReference type="PROSITE" id="PS00028">
    <property type="entry name" value="ZINC_FINGER_C2H2_1"/>
    <property type="match status" value="1"/>
</dbReference>
<dbReference type="PROSITE" id="PS50048">
    <property type="entry name" value="ZN2_CY6_FUNGAL_2"/>
    <property type="match status" value="1"/>
</dbReference>
<sequence length="722" mass="80087">MDPTSDPPASSNMSRVRRHRGNIPSLPQTKHCPLCPAKFTRTTHLNRHLRSHTNERDHCCERCQSQFTRSDLLTRHKRTCGDPVLANRSRRKSCEACAESKIKCDLEQPCSKCVSRDRECIFINDPKQSSNNLKPRRSRSKEAEMSPPALTLVISEDDVVPSASPTSSPATSPEASSSRLSSPLSTLSSLSSDLVSAEAPMRLCLEGLDGVAPPGHADFSKLFPAPFFGASINDLLFVQPSDTAKAREAYSFMASYPFYANAIPTHFYSADEGLATTLPPGPNGPAFGAVPSLQSESHNSDALASGPKGPSEQELQNYMYLFFAEFLTQIPVIHSATWLPDGKPPILLLAMRACGALFSDTPTAQDFISEALRSSREVLITEFSSSREATDEQTHLIMAVTLLQTVGLFHQRPDQRTSSSIYHGMVVMMIRRSGLIEQNVAWPVPDFNDPYQVEDAWRSWAAHEMIKSRALLLSYLHDCCQSIYFSLAPSFSPGEIRLHLPCDDPLWKAPSAQEWQGLLQAPSSAISPIDRLTGQSLQCTIANLGEMRRPPSAMVSDRFSLFILIHAILGDMYAASLRPSTPTSYLAPSKENPFALQSALHGWMQCWMNDASIADLGSDARFMFNPLPFYWLAQISLTSLQQGLPPLAAESYGRTVEASFRLVKRWLWRIRAFLRQGDQQPPAGVLWEELMRIRTETWRNEVGVDVGPESESEGLMAFFAKD</sequence>
<evidence type="ECO:0000256" key="4">
    <source>
        <dbReference type="ARBA" id="ARBA00023163"/>
    </source>
</evidence>
<dbReference type="InterPro" id="IPR036236">
    <property type="entry name" value="Znf_C2H2_sf"/>
</dbReference>
<dbReference type="InterPro" id="IPR013087">
    <property type="entry name" value="Znf_C2H2_type"/>
</dbReference>
<dbReference type="OrthoDB" id="1405595at2759"/>
<dbReference type="SUPFAM" id="SSF57701">
    <property type="entry name" value="Zn2/Cys6 DNA-binding domain"/>
    <property type="match status" value="1"/>
</dbReference>
<dbReference type="OMA" id="IALEQTW"/>
<dbReference type="Pfam" id="PF04082">
    <property type="entry name" value="Fungal_trans"/>
    <property type="match status" value="1"/>
</dbReference>
<keyword evidence="1" id="KW-0479">Metal-binding</keyword>
<dbReference type="InterPro" id="IPR036864">
    <property type="entry name" value="Zn2-C6_fun-type_DNA-bd_sf"/>
</dbReference>
<feature type="compositionally biased region" description="Polar residues" evidence="7">
    <location>
        <begin position="292"/>
        <end position="302"/>
    </location>
</feature>
<dbReference type="PROSITE" id="PS00463">
    <property type="entry name" value="ZN2_CY6_FUNGAL_1"/>
    <property type="match status" value="1"/>
</dbReference>
<dbReference type="Proteomes" id="UP000030669">
    <property type="component" value="Unassembled WGS sequence"/>
</dbReference>
<dbReference type="RefSeq" id="XP_007870393.1">
    <property type="nucleotide sequence ID" value="XM_007872202.1"/>
</dbReference>
<organism evidence="10 11">
    <name type="scientific">Gloeophyllum trabeum (strain ATCC 11539 / FP-39264 / Madison 617)</name>
    <name type="common">Brown rot fungus</name>
    <dbReference type="NCBI Taxonomy" id="670483"/>
    <lineage>
        <taxon>Eukaryota</taxon>
        <taxon>Fungi</taxon>
        <taxon>Dikarya</taxon>
        <taxon>Basidiomycota</taxon>
        <taxon>Agaricomycotina</taxon>
        <taxon>Agaricomycetes</taxon>
        <taxon>Gloeophyllales</taxon>
        <taxon>Gloeophyllaceae</taxon>
        <taxon>Gloeophyllum</taxon>
    </lineage>
</organism>
<dbReference type="SUPFAM" id="SSF57667">
    <property type="entry name" value="beta-beta-alpha zinc fingers"/>
    <property type="match status" value="1"/>
</dbReference>
<dbReference type="GO" id="GO:0000981">
    <property type="term" value="F:DNA-binding transcription factor activity, RNA polymerase II-specific"/>
    <property type="evidence" value="ECO:0007669"/>
    <property type="project" value="InterPro"/>
</dbReference>
<dbReference type="SMART" id="SM00066">
    <property type="entry name" value="GAL4"/>
    <property type="match status" value="1"/>
</dbReference>
<reference evidence="10 11" key="1">
    <citation type="journal article" date="2012" name="Science">
        <title>The Paleozoic origin of enzymatic lignin decomposition reconstructed from 31 fungal genomes.</title>
        <authorList>
            <person name="Floudas D."/>
            <person name="Binder M."/>
            <person name="Riley R."/>
            <person name="Barry K."/>
            <person name="Blanchette R.A."/>
            <person name="Henrissat B."/>
            <person name="Martinez A.T."/>
            <person name="Otillar R."/>
            <person name="Spatafora J.W."/>
            <person name="Yadav J.S."/>
            <person name="Aerts A."/>
            <person name="Benoit I."/>
            <person name="Boyd A."/>
            <person name="Carlson A."/>
            <person name="Copeland A."/>
            <person name="Coutinho P.M."/>
            <person name="de Vries R.P."/>
            <person name="Ferreira P."/>
            <person name="Findley K."/>
            <person name="Foster B."/>
            <person name="Gaskell J."/>
            <person name="Glotzer D."/>
            <person name="Gorecki P."/>
            <person name="Heitman J."/>
            <person name="Hesse C."/>
            <person name="Hori C."/>
            <person name="Igarashi K."/>
            <person name="Jurgens J.A."/>
            <person name="Kallen N."/>
            <person name="Kersten P."/>
            <person name="Kohler A."/>
            <person name="Kuees U."/>
            <person name="Kumar T.K.A."/>
            <person name="Kuo A."/>
            <person name="LaButti K."/>
            <person name="Larrondo L.F."/>
            <person name="Lindquist E."/>
            <person name="Ling A."/>
            <person name="Lombard V."/>
            <person name="Lucas S."/>
            <person name="Lundell T."/>
            <person name="Martin R."/>
            <person name="McLaughlin D.J."/>
            <person name="Morgenstern I."/>
            <person name="Morin E."/>
            <person name="Murat C."/>
            <person name="Nagy L.G."/>
            <person name="Nolan M."/>
            <person name="Ohm R.A."/>
            <person name="Patyshakuliyeva A."/>
            <person name="Rokas A."/>
            <person name="Ruiz-Duenas F.J."/>
            <person name="Sabat G."/>
            <person name="Salamov A."/>
            <person name="Samejima M."/>
            <person name="Schmutz J."/>
            <person name="Slot J.C."/>
            <person name="St John F."/>
            <person name="Stenlid J."/>
            <person name="Sun H."/>
            <person name="Sun S."/>
            <person name="Syed K."/>
            <person name="Tsang A."/>
            <person name="Wiebenga A."/>
            <person name="Young D."/>
            <person name="Pisabarro A."/>
            <person name="Eastwood D.C."/>
            <person name="Martin F."/>
            <person name="Cullen D."/>
            <person name="Grigoriev I.V."/>
            <person name="Hibbett D.S."/>
        </authorList>
    </citation>
    <scope>NUCLEOTIDE SEQUENCE [LARGE SCALE GENOMIC DNA]</scope>
    <source>
        <strain evidence="10 11">ATCC 11539</strain>
    </source>
</reference>
<dbReference type="PANTHER" id="PTHR47660">
    <property type="entry name" value="TRANSCRIPTION FACTOR WITH C2H2 AND ZN(2)-CYS(6) DNA BINDING DOMAIN (EUROFUNG)-RELATED-RELATED"/>
    <property type="match status" value="1"/>
</dbReference>
<dbReference type="HOGENOM" id="CLU_364478_0_0_1"/>
<evidence type="ECO:0000256" key="1">
    <source>
        <dbReference type="ARBA" id="ARBA00022723"/>
    </source>
</evidence>
<evidence type="ECO:0000256" key="7">
    <source>
        <dbReference type="SAM" id="MobiDB-lite"/>
    </source>
</evidence>
<keyword evidence="6" id="KW-0863">Zinc-finger</keyword>
<evidence type="ECO:0000313" key="10">
    <source>
        <dbReference type="EMBL" id="EPQ50947.1"/>
    </source>
</evidence>
<keyword evidence="4" id="KW-0804">Transcription</keyword>
<proteinExistence type="predicted"/>
<keyword evidence="11" id="KW-1185">Reference proteome</keyword>
<dbReference type="GO" id="GO:0003677">
    <property type="term" value="F:DNA binding"/>
    <property type="evidence" value="ECO:0007669"/>
    <property type="project" value="InterPro"/>
</dbReference>
<dbReference type="eggNOG" id="KOG1721">
    <property type="taxonomic scope" value="Eukaryota"/>
</dbReference>
<dbReference type="CDD" id="cd12148">
    <property type="entry name" value="fungal_TF_MHR"/>
    <property type="match status" value="1"/>
</dbReference>
<dbReference type="STRING" id="670483.S7PUE1"/>
<feature type="region of interest" description="Disordered" evidence="7">
    <location>
        <begin position="279"/>
        <end position="310"/>
    </location>
</feature>
<dbReference type="Gene3D" id="4.10.240.10">
    <property type="entry name" value="Zn(2)-C6 fungal-type DNA-binding domain"/>
    <property type="match status" value="1"/>
</dbReference>
<evidence type="ECO:0000256" key="2">
    <source>
        <dbReference type="ARBA" id="ARBA00022833"/>
    </source>
</evidence>
<feature type="compositionally biased region" description="Low complexity" evidence="7">
    <location>
        <begin position="161"/>
        <end position="183"/>
    </location>
</feature>
<gene>
    <name evidence="10" type="ORF">GLOTRDRAFT_49480</name>
</gene>
<feature type="region of interest" description="Disordered" evidence="7">
    <location>
        <begin position="1"/>
        <end position="24"/>
    </location>
</feature>
<evidence type="ECO:0000256" key="6">
    <source>
        <dbReference type="PROSITE-ProRule" id="PRU00042"/>
    </source>
</evidence>
<evidence type="ECO:0000256" key="3">
    <source>
        <dbReference type="ARBA" id="ARBA00023015"/>
    </source>
</evidence>
<dbReference type="KEGG" id="gtr:GLOTRDRAFT_49480"/>
<dbReference type="GeneID" id="19306664"/>
<dbReference type="Gene3D" id="3.30.160.60">
    <property type="entry name" value="Classic Zinc Finger"/>
    <property type="match status" value="1"/>
</dbReference>
<dbReference type="InterPro" id="IPR007219">
    <property type="entry name" value="XnlR_reg_dom"/>
</dbReference>
<feature type="region of interest" description="Disordered" evidence="7">
    <location>
        <begin position="152"/>
        <end position="183"/>
    </location>
</feature>
<feature type="domain" description="C2H2-type" evidence="9">
    <location>
        <begin position="30"/>
        <end position="57"/>
    </location>
</feature>
<evidence type="ECO:0000259" key="9">
    <source>
        <dbReference type="PROSITE" id="PS50157"/>
    </source>
</evidence>
<dbReference type="EMBL" id="KB469312">
    <property type="protein sequence ID" value="EPQ50947.1"/>
    <property type="molecule type" value="Genomic_DNA"/>
</dbReference>
<dbReference type="GO" id="GO:0006351">
    <property type="term" value="P:DNA-templated transcription"/>
    <property type="evidence" value="ECO:0007669"/>
    <property type="project" value="InterPro"/>
</dbReference>
<keyword evidence="3" id="KW-0805">Transcription regulation</keyword>
<protein>
    <recommendedName>
        <fullName evidence="12">Zn(2)-C6 fungal-type domain-containing protein</fullName>
    </recommendedName>
</protein>
<evidence type="ECO:0008006" key="12">
    <source>
        <dbReference type="Google" id="ProtNLM"/>
    </source>
</evidence>
<evidence type="ECO:0000259" key="8">
    <source>
        <dbReference type="PROSITE" id="PS50048"/>
    </source>
</evidence>
<accession>S7PUE1</accession>
<dbReference type="GO" id="GO:0008270">
    <property type="term" value="F:zinc ion binding"/>
    <property type="evidence" value="ECO:0007669"/>
    <property type="project" value="UniProtKB-KW"/>
</dbReference>
<dbReference type="PANTHER" id="PTHR47660:SF2">
    <property type="entry name" value="TRANSCRIPTION FACTOR WITH C2H2 AND ZN(2)-CYS(6) DNA BINDING DOMAIN (EUROFUNG)"/>
    <property type="match status" value="1"/>
</dbReference>
<dbReference type="AlphaFoldDB" id="S7PUE1"/>
<dbReference type="PROSITE" id="PS50157">
    <property type="entry name" value="ZINC_FINGER_C2H2_2"/>
    <property type="match status" value="1"/>
</dbReference>
<evidence type="ECO:0000313" key="11">
    <source>
        <dbReference type="Proteomes" id="UP000030669"/>
    </source>
</evidence>
<evidence type="ECO:0000256" key="5">
    <source>
        <dbReference type="ARBA" id="ARBA00023242"/>
    </source>
</evidence>
<dbReference type="Pfam" id="PF00172">
    <property type="entry name" value="Zn_clus"/>
    <property type="match status" value="1"/>
</dbReference>
<keyword evidence="2" id="KW-0862">Zinc</keyword>
<keyword evidence="5" id="KW-0539">Nucleus</keyword>
<feature type="domain" description="Zn(2)-C6 fungal-type" evidence="8">
    <location>
        <begin position="93"/>
        <end position="122"/>
    </location>
</feature>
<dbReference type="CDD" id="cd00067">
    <property type="entry name" value="GAL4"/>
    <property type="match status" value="1"/>
</dbReference>